<sequence>MGERPFYPWIFLLIDAADGQLLDYRLTARSESFASVSEGFIEALAKAGYRPGEILVDTEMTQVILTGVCQDLNIPVRKATLEFGAKLLSLIQKKIATSA</sequence>
<evidence type="ECO:0000259" key="1">
    <source>
        <dbReference type="Pfam" id="PF22007"/>
    </source>
</evidence>
<name>A0A645J066_9ZZZZ</name>
<evidence type="ECO:0000313" key="2">
    <source>
        <dbReference type="EMBL" id="MPN56502.1"/>
    </source>
</evidence>
<accession>A0A645J066</accession>
<dbReference type="AlphaFoldDB" id="A0A645J066"/>
<organism evidence="2">
    <name type="scientific">bioreactor metagenome</name>
    <dbReference type="NCBI Taxonomy" id="1076179"/>
    <lineage>
        <taxon>unclassified sequences</taxon>
        <taxon>metagenomes</taxon>
        <taxon>ecological metagenomes</taxon>
    </lineage>
</organism>
<reference evidence="2" key="1">
    <citation type="submission" date="2019-08" db="EMBL/GenBank/DDBJ databases">
        <authorList>
            <person name="Kucharzyk K."/>
            <person name="Murdoch R.W."/>
            <person name="Higgins S."/>
            <person name="Loffler F."/>
        </authorList>
    </citation>
    <scope>NUCLEOTIDE SEQUENCE</scope>
</reference>
<protein>
    <recommendedName>
        <fullName evidence="1">DUF6930 domain-containing protein</fullName>
    </recommendedName>
</protein>
<gene>
    <name evidence="2" type="ORF">SDC9_204192</name>
</gene>
<proteinExistence type="predicted"/>
<dbReference type="InterPro" id="IPR054216">
    <property type="entry name" value="DUF6930"/>
</dbReference>
<comment type="caution">
    <text evidence="2">The sequence shown here is derived from an EMBL/GenBank/DDBJ whole genome shotgun (WGS) entry which is preliminary data.</text>
</comment>
<dbReference type="Pfam" id="PF22007">
    <property type="entry name" value="DUF6930"/>
    <property type="match status" value="1"/>
</dbReference>
<dbReference type="EMBL" id="VSSQ01126904">
    <property type="protein sequence ID" value="MPN56502.1"/>
    <property type="molecule type" value="Genomic_DNA"/>
</dbReference>
<feature type="domain" description="DUF6930" evidence="1">
    <location>
        <begin position="2"/>
        <end position="80"/>
    </location>
</feature>